<feature type="chain" id="PRO_5041733506" evidence="1">
    <location>
        <begin position="21"/>
        <end position="81"/>
    </location>
</feature>
<accession>A0AA90UFT2</accession>
<reference evidence="3" key="1">
    <citation type="submission" date="2019-09" db="EMBL/GenBank/DDBJ databases">
        <title>Distinct polysaccharide growth profiles of human intestinal Prevotella copri isolates.</title>
        <authorList>
            <person name="Fehlner-Peach H."/>
            <person name="Magnabosco C."/>
            <person name="Raghavan V."/>
            <person name="Scher J.U."/>
            <person name="Tett A."/>
            <person name="Cox L.M."/>
            <person name="Gottsegen C."/>
            <person name="Watters A."/>
            <person name="Wiltshire- Gordon J.D."/>
            <person name="Segata N."/>
            <person name="Bonneau R."/>
            <person name="Littman D.R."/>
        </authorList>
    </citation>
    <scope>NUCLEOTIDE SEQUENCE [LARGE SCALE GENOMIC DNA]</scope>
    <source>
        <strain evidence="3">iAQ1179</strain>
    </source>
</reference>
<evidence type="ECO:0000313" key="3">
    <source>
        <dbReference type="Proteomes" id="UP000442105"/>
    </source>
</evidence>
<protein>
    <submittedName>
        <fullName evidence="2">Uncharacterized protein</fullName>
    </submittedName>
</protein>
<name>A0AA90UFT2_9BACT</name>
<organism evidence="2 3">
    <name type="scientific">Segatella copri</name>
    <dbReference type="NCBI Taxonomy" id="165179"/>
    <lineage>
        <taxon>Bacteria</taxon>
        <taxon>Pseudomonadati</taxon>
        <taxon>Bacteroidota</taxon>
        <taxon>Bacteroidia</taxon>
        <taxon>Bacteroidales</taxon>
        <taxon>Prevotellaceae</taxon>
        <taxon>Segatella</taxon>
    </lineage>
</organism>
<evidence type="ECO:0000313" key="2">
    <source>
        <dbReference type="EMBL" id="MQN12396.1"/>
    </source>
</evidence>
<dbReference type="EMBL" id="VZCW01000162">
    <property type="protein sequence ID" value="MQN12396.1"/>
    <property type="molecule type" value="Genomic_DNA"/>
</dbReference>
<feature type="non-terminal residue" evidence="2">
    <location>
        <position position="81"/>
    </location>
</feature>
<proteinExistence type="predicted"/>
<keyword evidence="1" id="KW-0732">Signal</keyword>
<evidence type="ECO:0000256" key="1">
    <source>
        <dbReference type="SAM" id="SignalP"/>
    </source>
</evidence>
<gene>
    <name evidence="2" type="ORF">F7D95_06095</name>
</gene>
<dbReference type="Proteomes" id="UP000442105">
    <property type="component" value="Unassembled WGS sequence"/>
</dbReference>
<sequence>MKRIVVIVLMMAACLGNAQAQLHLKANVQNNHLWRGMEVSDGIVLLTDLSYTMANDHVTVGLWGGCNSEGSYKEFNHYLNL</sequence>
<feature type="signal peptide" evidence="1">
    <location>
        <begin position="1"/>
        <end position="20"/>
    </location>
</feature>
<comment type="caution">
    <text evidence="2">The sequence shown here is derived from an EMBL/GenBank/DDBJ whole genome shotgun (WGS) entry which is preliminary data.</text>
</comment>
<dbReference type="AlphaFoldDB" id="A0AA90UFT2"/>